<dbReference type="PANTHER" id="PTHR20961">
    <property type="entry name" value="GLYCOSYLTRANSFERASE"/>
    <property type="match status" value="1"/>
</dbReference>
<evidence type="ECO:0000256" key="2">
    <source>
        <dbReference type="ARBA" id="ARBA00022679"/>
    </source>
</evidence>
<dbReference type="GO" id="GO:0016757">
    <property type="term" value="F:glycosyltransferase activity"/>
    <property type="evidence" value="ECO:0007669"/>
    <property type="project" value="UniProtKB-KW"/>
</dbReference>
<dbReference type="EMBL" id="LXWW01000085">
    <property type="protein sequence ID" value="OAO16385.1"/>
    <property type="molecule type" value="Genomic_DNA"/>
</dbReference>
<evidence type="ECO:0000313" key="5">
    <source>
        <dbReference type="EMBL" id="OAO16385.1"/>
    </source>
</evidence>
<keyword evidence="3" id="KW-0325">Glycoprotein</keyword>
<organism evidence="5 6">
    <name type="scientific">Blastocystis sp. subtype 1 (strain ATCC 50177 / NandII)</name>
    <dbReference type="NCBI Taxonomy" id="478820"/>
    <lineage>
        <taxon>Eukaryota</taxon>
        <taxon>Sar</taxon>
        <taxon>Stramenopiles</taxon>
        <taxon>Bigyra</taxon>
        <taxon>Opalozoa</taxon>
        <taxon>Opalinata</taxon>
        <taxon>Blastocystidae</taxon>
        <taxon>Blastocystis</taxon>
    </lineage>
</organism>
<proteinExistence type="predicted"/>
<dbReference type="InterPro" id="IPR049625">
    <property type="entry name" value="Glyco_transf_61_cat"/>
</dbReference>
<comment type="caution">
    <text evidence="5">The sequence shown here is derived from an EMBL/GenBank/DDBJ whole genome shotgun (WGS) entry which is preliminary data.</text>
</comment>
<gene>
    <name evidence="5" type="ORF">AV274_1916</name>
</gene>
<name>A0A196SH60_BLAHN</name>
<evidence type="ECO:0000256" key="3">
    <source>
        <dbReference type="ARBA" id="ARBA00023180"/>
    </source>
</evidence>
<dbReference type="OrthoDB" id="1892506at2759"/>
<evidence type="ECO:0000256" key="1">
    <source>
        <dbReference type="ARBA" id="ARBA00022676"/>
    </source>
</evidence>
<evidence type="ECO:0000259" key="4">
    <source>
        <dbReference type="Pfam" id="PF04577"/>
    </source>
</evidence>
<reference evidence="5 6" key="1">
    <citation type="submission" date="2016-05" db="EMBL/GenBank/DDBJ databases">
        <title>Nuclear genome of Blastocystis sp. subtype 1 NandII.</title>
        <authorList>
            <person name="Gentekaki E."/>
            <person name="Curtis B."/>
            <person name="Stairs C."/>
            <person name="Eme L."/>
            <person name="Herman E."/>
            <person name="Klimes V."/>
            <person name="Arias M.C."/>
            <person name="Elias M."/>
            <person name="Hilliou F."/>
            <person name="Klute M."/>
            <person name="Malik S.-B."/>
            <person name="Pightling A."/>
            <person name="Rachubinski R."/>
            <person name="Salas D."/>
            <person name="Schlacht A."/>
            <person name="Suga H."/>
            <person name="Archibald J."/>
            <person name="Ball S.G."/>
            <person name="Clark G."/>
            <person name="Dacks J."/>
            <person name="Van Der Giezen M."/>
            <person name="Tsaousis A."/>
            <person name="Roger A."/>
        </authorList>
    </citation>
    <scope>NUCLEOTIDE SEQUENCE [LARGE SCALE GENOMIC DNA]</scope>
    <source>
        <strain evidence="6">ATCC 50177 / NandII</strain>
    </source>
</reference>
<dbReference type="AlphaFoldDB" id="A0A196SH60"/>
<dbReference type="Proteomes" id="UP000078348">
    <property type="component" value="Unassembled WGS sequence"/>
</dbReference>
<dbReference type="InterPro" id="IPR007657">
    <property type="entry name" value="Glycosyltransferase_61"/>
</dbReference>
<feature type="domain" description="Glycosyltransferase 61 catalytic" evidence="4">
    <location>
        <begin position="300"/>
        <end position="377"/>
    </location>
</feature>
<keyword evidence="1" id="KW-0328">Glycosyltransferase</keyword>
<sequence>MHLGLAYRDVDAEALDSYALSTPERVVGRHYPCYTAALEDEEDWYAQPYRADEDWQSRFALLQETILANYRNVTKTKFDKPWDSTYSQFRVGYALDADSGWIRSANLCYERKAATFHVYFLDGRRVDIRRYGKQFFRFGWHFEFHREKPPVADALWLNTTGNFIGVAFHTRHITHFAESVNLLLLKLLAPAEFPQLHNLFLPTFRDFNEYEWSKQYLRLLVDSFPAGLAPRVWKRQDIILLQRRFHSPRFLCFHGATLMDRMAYNKDGGIFAGFFSADWMRALSYKYALVLAAAPAQPAPHLSIVERFATRRWRKLPLYVHAIERRFAGRLNTTRMPLGGQSYAGQVRLFYETDILLGGHGSAMANVFFMRPGTVLIECNPPYFFEMCFANIAFISQLHYISVTNYNHSFVPKYLKKEEALYQKGTFFLYRRKYADFDIYPNVLSVVAAVEDAYELVIRNRHVFSRNDRWSRVFY</sequence>
<protein>
    <submittedName>
        <fullName evidence="5">Transferase</fullName>
    </submittedName>
</protein>
<dbReference type="Pfam" id="PF04577">
    <property type="entry name" value="Glyco_transf_61"/>
    <property type="match status" value="1"/>
</dbReference>
<accession>A0A196SH60</accession>
<keyword evidence="6" id="KW-1185">Reference proteome</keyword>
<evidence type="ECO:0000313" key="6">
    <source>
        <dbReference type="Proteomes" id="UP000078348"/>
    </source>
</evidence>
<keyword evidence="2 5" id="KW-0808">Transferase</keyword>